<comment type="caution">
    <text evidence="1">The sequence shown here is derived from an EMBL/GenBank/DDBJ whole genome shotgun (WGS) entry which is preliminary data.</text>
</comment>
<dbReference type="Proteomes" id="UP000178302">
    <property type="component" value="Unassembled WGS sequence"/>
</dbReference>
<sequence>MLEVKKNNNSESSVSLLRRFKFKTRQSGVLSRAKSIRYKLRPLSKYKRKQMALQKIKIKKQREHLRKLGKIK</sequence>
<dbReference type="EMBL" id="MHQZ01000017">
    <property type="protein sequence ID" value="OHA14106.1"/>
    <property type="molecule type" value="Genomic_DNA"/>
</dbReference>
<evidence type="ECO:0000313" key="1">
    <source>
        <dbReference type="EMBL" id="OHA14106.1"/>
    </source>
</evidence>
<proteinExistence type="predicted"/>
<accession>A0A1G2LR53</accession>
<reference evidence="1 2" key="1">
    <citation type="journal article" date="2016" name="Nat. Commun.">
        <title>Thousands of microbial genomes shed light on interconnected biogeochemical processes in an aquifer system.</title>
        <authorList>
            <person name="Anantharaman K."/>
            <person name="Brown C.T."/>
            <person name="Hug L.A."/>
            <person name="Sharon I."/>
            <person name="Castelle C.J."/>
            <person name="Probst A.J."/>
            <person name="Thomas B.C."/>
            <person name="Singh A."/>
            <person name="Wilkins M.J."/>
            <person name="Karaoz U."/>
            <person name="Brodie E.L."/>
            <person name="Williams K.H."/>
            <person name="Hubbard S.S."/>
            <person name="Banfield J.F."/>
        </authorList>
    </citation>
    <scope>NUCLEOTIDE SEQUENCE [LARGE SCALE GENOMIC DNA]</scope>
</reference>
<evidence type="ECO:0008006" key="3">
    <source>
        <dbReference type="Google" id="ProtNLM"/>
    </source>
</evidence>
<organism evidence="1 2">
    <name type="scientific">Candidatus Tagabacteria bacterium RIFCSPLOWO2_01_FULL_39_11</name>
    <dbReference type="NCBI Taxonomy" id="1802295"/>
    <lineage>
        <taxon>Bacteria</taxon>
        <taxon>Candidatus Tagaibacteriota</taxon>
    </lineage>
</organism>
<name>A0A1G2LR53_9BACT</name>
<evidence type="ECO:0000313" key="2">
    <source>
        <dbReference type="Proteomes" id="UP000178302"/>
    </source>
</evidence>
<protein>
    <recommendedName>
        <fullName evidence="3">30S ribosomal protein S21</fullName>
    </recommendedName>
</protein>
<gene>
    <name evidence="1" type="ORF">A2909_02825</name>
</gene>
<dbReference type="AlphaFoldDB" id="A0A1G2LR53"/>